<evidence type="ECO:0000256" key="1">
    <source>
        <dbReference type="SAM" id="MobiDB-lite"/>
    </source>
</evidence>
<keyword evidence="2" id="KW-0732">Signal</keyword>
<accession>A0ABV2KT71</accession>
<evidence type="ECO:0000313" key="3">
    <source>
        <dbReference type="EMBL" id="MET3682782.1"/>
    </source>
</evidence>
<feature type="chain" id="PRO_5046907969" evidence="2">
    <location>
        <begin position="18"/>
        <end position="59"/>
    </location>
</feature>
<feature type="signal peptide" evidence="2">
    <location>
        <begin position="1"/>
        <end position="17"/>
    </location>
</feature>
<feature type="region of interest" description="Disordered" evidence="1">
    <location>
        <begin position="23"/>
        <end position="59"/>
    </location>
</feature>
<comment type="caution">
    <text evidence="3">The sequence shown here is derived from an EMBL/GenBank/DDBJ whole genome shotgun (WGS) entry which is preliminary data.</text>
</comment>
<sequence length="59" mass="6052">MKKVLFLFILLVGLVLAACGGGQEGSDGGSSDSSGESGNESSETSEGGRRFNGHVRIHI</sequence>
<evidence type="ECO:0000256" key="2">
    <source>
        <dbReference type="SAM" id="SignalP"/>
    </source>
</evidence>
<dbReference type="PROSITE" id="PS51257">
    <property type="entry name" value="PROKAR_LIPOPROTEIN"/>
    <property type="match status" value="1"/>
</dbReference>
<name>A0ABV2KT71_9BACI</name>
<evidence type="ECO:0000313" key="4">
    <source>
        <dbReference type="Proteomes" id="UP001549167"/>
    </source>
</evidence>
<dbReference type="RefSeq" id="WP_377946414.1">
    <property type="nucleotide sequence ID" value="NZ_JBEPMX010000003.1"/>
</dbReference>
<dbReference type="EMBL" id="JBEPMX010000003">
    <property type="protein sequence ID" value="MET3682782.1"/>
    <property type="molecule type" value="Genomic_DNA"/>
</dbReference>
<proteinExistence type="predicted"/>
<reference evidence="3 4" key="1">
    <citation type="submission" date="2024-06" db="EMBL/GenBank/DDBJ databases">
        <title>Genomic Encyclopedia of Type Strains, Phase IV (KMG-IV): sequencing the most valuable type-strain genomes for metagenomic binning, comparative biology and taxonomic classification.</title>
        <authorList>
            <person name="Goeker M."/>
        </authorList>
    </citation>
    <scope>NUCLEOTIDE SEQUENCE [LARGE SCALE GENOMIC DNA]</scope>
    <source>
        <strain evidence="3 4">DSM 23520</strain>
    </source>
</reference>
<gene>
    <name evidence="3" type="ORF">ABID56_000872</name>
</gene>
<keyword evidence="4" id="KW-1185">Reference proteome</keyword>
<dbReference type="Proteomes" id="UP001549167">
    <property type="component" value="Unassembled WGS sequence"/>
</dbReference>
<organism evidence="3 4">
    <name type="scientific">Alkalibacillus flavidus</name>
    <dbReference type="NCBI Taxonomy" id="546021"/>
    <lineage>
        <taxon>Bacteria</taxon>
        <taxon>Bacillati</taxon>
        <taxon>Bacillota</taxon>
        <taxon>Bacilli</taxon>
        <taxon>Bacillales</taxon>
        <taxon>Bacillaceae</taxon>
        <taxon>Alkalibacillus</taxon>
    </lineage>
</organism>
<protein>
    <submittedName>
        <fullName evidence="3">ABC-type glycerol-3-phosphate transport system substrate-binding protein</fullName>
    </submittedName>
</protein>
<feature type="compositionally biased region" description="Low complexity" evidence="1">
    <location>
        <begin position="29"/>
        <end position="45"/>
    </location>
</feature>